<dbReference type="GO" id="GO:0004335">
    <property type="term" value="F:galactokinase activity"/>
    <property type="evidence" value="ECO:0007669"/>
    <property type="project" value="UniProtKB-EC"/>
</dbReference>
<accession>A0ABS4TPG3</accession>
<dbReference type="SUPFAM" id="SSF54211">
    <property type="entry name" value="Ribosomal protein S5 domain 2-like"/>
    <property type="match status" value="1"/>
</dbReference>
<feature type="domain" description="GHMP kinase N-terminal" evidence="4">
    <location>
        <begin position="93"/>
        <end position="153"/>
    </location>
</feature>
<reference evidence="5 6" key="1">
    <citation type="submission" date="2021-03" db="EMBL/GenBank/DDBJ databases">
        <title>Sequencing the genomes of 1000 actinobacteria strains.</title>
        <authorList>
            <person name="Klenk H.-P."/>
        </authorList>
    </citation>
    <scope>NUCLEOTIDE SEQUENCE [LARGE SCALE GENOMIC DNA]</scope>
    <source>
        <strain evidence="5 6">DSM 46670</strain>
    </source>
</reference>
<evidence type="ECO:0000256" key="2">
    <source>
        <dbReference type="ARBA" id="ARBA00022777"/>
    </source>
</evidence>
<keyword evidence="3" id="KW-0067">ATP-binding</keyword>
<keyword evidence="2" id="KW-0418">Kinase</keyword>
<dbReference type="SUPFAM" id="SSF55060">
    <property type="entry name" value="GHMP Kinase, C-terminal domain"/>
    <property type="match status" value="1"/>
</dbReference>
<keyword evidence="1" id="KW-0547">Nucleotide-binding</keyword>
<evidence type="ECO:0000256" key="1">
    <source>
        <dbReference type="ARBA" id="ARBA00022741"/>
    </source>
</evidence>
<dbReference type="InterPro" id="IPR036554">
    <property type="entry name" value="GHMP_kinase_C_sf"/>
</dbReference>
<protein>
    <submittedName>
        <fullName evidence="5">Galactokinase</fullName>
        <ecNumber evidence="5">2.7.1.6</ecNumber>
    </submittedName>
</protein>
<evidence type="ECO:0000313" key="5">
    <source>
        <dbReference type="EMBL" id="MBP2325838.1"/>
    </source>
</evidence>
<evidence type="ECO:0000259" key="4">
    <source>
        <dbReference type="Pfam" id="PF00288"/>
    </source>
</evidence>
<dbReference type="EMBL" id="JAGINW010000001">
    <property type="protein sequence ID" value="MBP2325838.1"/>
    <property type="molecule type" value="Genomic_DNA"/>
</dbReference>
<dbReference type="EC" id="2.7.1.6" evidence="5"/>
<name>A0ABS4TPG3_9PSEU</name>
<evidence type="ECO:0000256" key="3">
    <source>
        <dbReference type="ARBA" id="ARBA00022840"/>
    </source>
</evidence>
<keyword evidence="6" id="KW-1185">Reference proteome</keyword>
<dbReference type="InterPro" id="IPR020568">
    <property type="entry name" value="Ribosomal_Su5_D2-typ_SF"/>
</dbReference>
<dbReference type="Proteomes" id="UP001519332">
    <property type="component" value="Unassembled WGS sequence"/>
</dbReference>
<dbReference type="InterPro" id="IPR006204">
    <property type="entry name" value="GHMP_kinase_N_dom"/>
</dbReference>
<dbReference type="Gene3D" id="3.30.230.10">
    <property type="match status" value="1"/>
</dbReference>
<dbReference type="RefSeq" id="WP_209642985.1">
    <property type="nucleotide sequence ID" value="NZ_JAGINW010000001.1"/>
</dbReference>
<proteinExistence type="predicted"/>
<dbReference type="PRINTS" id="PR00959">
    <property type="entry name" value="MEVGALKINASE"/>
</dbReference>
<sequence>MTDLADRPDLAPELRLVPHAFREAFGRSAEGVWYAPGVVNVVPGMAMCCRWGAIVAGERRDDGLLELTSINKPAEPVVLPLSSELPEWAKPVARVIERLRPGGATLLCSVDLPAGSGLSSQTALACAAGLAIRDLCRPDIPMDDLVSALAEGEPLAPVAFTGYEVGLDIEDARLLVIDTRVRRDTAIRPNEIPAQDCSSLGLLGRYLMAFHQAQEPEPEQDIAVKAALAGGAFGASMLVDGPGRPAVALVAASKVSPVRAYVSDAFRRNGLPAPRYLTIRPSGGARRITL</sequence>
<evidence type="ECO:0000313" key="6">
    <source>
        <dbReference type="Proteomes" id="UP001519332"/>
    </source>
</evidence>
<gene>
    <name evidence="5" type="ORF">JOF56_006223</name>
</gene>
<keyword evidence="5" id="KW-0808">Transferase</keyword>
<comment type="caution">
    <text evidence="5">The sequence shown here is derived from an EMBL/GenBank/DDBJ whole genome shotgun (WGS) entry which is preliminary data.</text>
</comment>
<dbReference type="Pfam" id="PF00288">
    <property type="entry name" value="GHMP_kinases_N"/>
    <property type="match status" value="1"/>
</dbReference>
<dbReference type="InterPro" id="IPR014721">
    <property type="entry name" value="Ribsml_uS5_D2-typ_fold_subgr"/>
</dbReference>
<organism evidence="5 6">
    <name type="scientific">Kibdelosporangium banguiense</name>
    <dbReference type="NCBI Taxonomy" id="1365924"/>
    <lineage>
        <taxon>Bacteria</taxon>
        <taxon>Bacillati</taxon>
        <taxon>Actinomycetota</taxon>
        <taxon>Actinomycetes</taxon>
        <taxon>Pseudonocardiales</taxon>
        <taxon>Pseudonocardiaceae</taxon>
        <taxon>Kibdelosporangium</taxon>
    </lineage>
</organism>